<evidence type="ECO:0000256" key="1">
    <source>
        <dbReference type="SAM" id="SignalP"/>
    </source>
</evidence>
<dbReference type="Proteomes" id="UP000607559">
    <property type="component" value="Unassembled WGS sequence"/>
</dbReference>
<evidence type="ECO:0008006" key="4">
    <source>
        <dbReference type="Google" id="ProtNLM"/>
    </source>
</evidence>
<feature type="chain" id="PRO_5035301440" description="Rhamnogalacturonan lyase domain-containing protein" evidence="1">
    <location>
        <begin position="20"/>
        <end position="160"/>
    </location>
</feature>
<dbReference type="AlphaFoldDB" id="A0A8J2XQJ0"/>
<proteinExistence type="predicted"/>
<organism evidence="2 3">
    <name type="scientific">Puia dinghuensis</name>
    <dbReference type="NCBI Taxonomy" id="1792502"/>
    <lineage>
        <taxon>Bacteria</taxon>
        <taxon>Pseudomonadati</taxon>
        <taxon>Bacteroidota</taxon>
        <taxon>Chitinophagia</taxon>
        <taxon>Chitinophagales</taxon>
        <taxon>Chitinophagaceae</taxon>
        <taxon>Puia</taxon>
    </lineage>
</organism>
<feature type="signal peptide" evidence="1">
    <location>
        <begin position="1"/>
        <end position="19"/>
    </location>
</feature>
<sequence length="160" mass="17557">MKQITLYLVSLLFWTAAYANRGPVPTPAPAGSAATASKAVAKVGAVRFQFKNVVSDQQDSILVIFDRYDHTGAGVVYQLFATDAEHGITIPAIPAGKYYVTIECRGVHRDHMETLVTIKSKKSEKVQLKLRESEVFSKDNVVIPAYHPSFADMTILKSGK</sequence>
<name>A0A8J2XQJ0_9BACT</name>
<comment type="caution">
    <text evidence="2">The sequence shown here is derived from an EMBL/GenBank/DDBJ whole genome shotgun (WGS) entry which is preliminary data.</text>
</comment>
<dbReference type="EMBL" id="BMJC01000001">
    <property type="protein sequence ID" value="GGA85214.1"/>
    <property type="molecule type" value="Genomic_DNA"/>
</dbReference>
<keyword evidence="1" id="KW-0732">Signal</keyword>
<reference evidence="2" key="1">
    <citation type="journal article" date="2014" name="Int. J. Syst. Evol. Microbiol.">
        <title>Complete genome sequence of Corynebacterium casei LMG S-19264T (=DSM 44701T), isolated from a smear-ripened cheese.</title>
        <authorList>
            <consortium name="US DOE Joint Genome Institute (JGI-PGF)"/>
            <person name="Walter F."/>
            <person name="Albersmeier A."/>
            <person name="Kalinowski J."/>
            <person name="Ruckert C."/>
        </authorList>
    </citation>
    <scope>NUCLEOTIDE SEQUENCE</scope>
    <source>
        <strain evidence="2">CGMCC 1.15448</strain>
    </source>
</reference>
<keyword evidence="3" id="KW-1185">Reference proteome</keyword>
<accession>A0A8J2XQJ0</accession>
<gene>
    <name evidence="2" type="ORF">GCM10011511_05300</name>
</gene>
<protein>
    <recommendedName>
        <fullName evidence="4">Rhamnogalacturonan lyase domain-containing protein</fullName>
    </recommendedName>
</protein>
<reference evidence="2" key="2">
    <citation type="submission" date="2020-09" db="EMBL/GenBank/DDBJ databases">
        <authorList>
            <person name="Sun Q."/>
            <person name="Zhou Y."/>
        </authorList>
    </citation>
    <scope>NUCLEOTIDE SEQUENCE</scope>
    <source>
        <strain evidence="2">CGMCC 1.15448</strain>
    </source>
</reference>
<evidence type="ECO:0000313" key="2">
    <source>
        <dbReference type="EMBL" id="GGA85214.1"/>
    </source>
</evidence>
<dbReference type="RefSeq" id="WP_188928257.1">
    <property type="nucleotide sequence ID" value="NZ_BMJC01000001.1"/>
</dbReference>
<evidence type="ECO:0000313" key="3">
    <source>
        <dbReference type="Proteomes" id="UP000607559"/>
    </source>
</evidence>